<name>A0A7X9E6U4_UNCKA</name>
<dbReference type="EMBL" id="JAAZNV010000006">
    <property type="protein sequence ID" value="NMB91532.1"/>
    <property type="molecule type" value="Genomic_DNA"/>
</dbReference>
<dbReference type="GO" id="GO:0005886">
    <property type="term" value="C:plasma membrane"/>
    <property type="evidence" value="ECO:0007669"/>
    <property type="project" value="TreeGrafter"/>
</dbReference>
<comment type="caution">
    <text evidence="17">The sequence shown here is derived from an EMBL/GenBank/DDBJ whole genome shotgun (WGS) entry which is preliminary data.</text>
</comment>
<evidence type="ECO:0000256" key="12">
    <source>
        <dbReference type="ARBA" id="ARBA00041185"/>
    </source>
</evidence>
<accession>A0A7X9E6U4</accession>
<evidence type="ECO:0000256" key="3">
    <source>
        <dbReference type="ARBA" id="ARBA00022679"/>
    </source>
</evidence>
<comment type="subcellular location">
    <subcellularLocation>
        <location evidence="1">Membrane</location>
        <topology evidence="1">Multi-pass membrane protein</topology>
    </subcellularLocation>
</comment>
<keyword evidence="7 16" id="KW-1133">Transmembrane helix</keyword>
<evidence type="ECO:0000256" key="11">
    <source>
        <dbReference type="ARBA" id="ARBA00038053"/>
    </source>
</evidence>
<dbReference type="AlphaFoldDB" id="A0A7X9E6U4"/>
<dbReference type="Proteomes" id="UP000590542">
    <property type="component" value="Unassembled WGS sequence"/>
</dbReference>
<evidence type="ECO:0000256" key="5">
    <source>
        <dbReference type="ARBA" id="ARBA00022960"/>
    </source>
</evidence>
<keyword evidence="17" id="KW-0132">Cell division</keyword>
<keyword evidence="3" id="KW-0808">Transferase</keyword>
<evidence type="ECO:0000256" key="6">
    <source>
        <dbReference type="ARBA" id="ARBA00022984"/>
    </source>
</evidence>
<evidence type="ECO:0000256" key="10">
    <source>
        <dbReference type="ARBA" id="ARBA00033270"/>
    </source>
</evidence>
<keyword evidence="5" id="KW-0133">Cell shape</keyword>
<reference evidence="17 18" key="1">
    <citation type="journal article" date="2020" name="Biotechnol. Biofuels">
        <title>New insights from the biogas microbiome by comprehensive genome-resolved metagenomics of nearly 1600 species originating from multiple anaerobic digesters.</title>
        <authorList>
            <person name="Campanaro S."/>
            <person name="Treu L."/>
            <person name="Rodriguez-R L.M."/>
            <person name="Kovalovszki A."/>
            <person name="Ziels R.M."/>
            <person name="Maus I."/>
            <person name="Zhu X."/>
            <person name="Kougias P.G."/>
            <person name="Basile A."/>
            <person name="Luo G."/>
            <person name="Schluter A."/>
            <person name="Konstantinidis K.T."/>
            <person name="Angelidaki I."/>
        </authorList>
    </citation>
    <scope>NUCLEOTIDE SEQUENCE [LARGE SCALE GENOMIC DNA]</scope>
    <source>
        <strain evidence="17">AS27yjCOA_202</strain>
    </source>
</reference>
<dbReference type="PANTHER" id="PTHR30474:SF2">
    <property type="entry name" value="PEPTIDOGLYCAN GLYCOSYLTRANSFERASE FTSW-RELATED"/>
    <property type="match status" value="1"/>
</dbReference>
<evidence type="ECO:0000313" key="17">
    <source>
        <dbReference type="EMBL" id="NMB91532.1"/>
    </source>
</evidence>
<feature type="transmembrane region" description="Helical" evidence="16">
    <location>
        <begin position="189"/>
        <end position="204"/>
    </location>
</feature>
<comment type="similarity">
    <text evidence="11">Belongs to the SEDS family. FtsW subfamily.</text>
</comment>
<evidence type="ECO:0000256" key="4">
    <source>
        <dbReference type="ARBA" id="ARBA00022692"/>
    </source>
</evidence>
<dbReference type="Pfam" id="PF01098">
    <property type="entry name" value="FTSW_RODA_SPOVE"/>
    <property type="match status" value="1"/>
</dbReference>
<evidence type="ECO:0000256" key="13">
    <source>
        <dbReference type="ARBA" id="ARBA00041418"/>
    </source>
</evidence>
<organism evidence="17 18">
    <name type="scientific">candidate division WWE3 bacterium</name>
    <dbReference type="NCBI Taxonomy" id="2053526"/>
    <lineage>
        <taxon>Bacteria</taxon>
        <taxon>Katanobacteria</taxon>
    </lineage>
</organism>
<dbReference type="GO" id="GO:0008955">
    <property type="term" value="F:peptidoglycan glycosyltransferase activity"/>
    <property type="evidence" value="ECO:0007669"/>
    <property type="project" value="UniProtKB-EC"/>
</dbReference>
<dbReference type="GO" id="GO:0015648">
    <property type="term" value="F:lipid-linked peptidoglycan transporter activity"/>
    <property type="evidence" value="ECO:0007669"/>
    <property type="project" value="TreeGrafter"/>
</dbReference>
<proteinExistence type="inferred from homology"/>
<feature type="transmembrane region" description="Helical" evidence="16">
    <location>
        <begin position="211"/>
        <end position="231"/>
    </location>
</feature>
<dbReference type="EC" id="2.4.99.28" evidence="14"/>
<keyword evidence="4 16" id="KW-0812">Transmembrane</keyword>
<protein>
    <recommendedName>
        <fullName evidence="12">Probable peptidoglycan glycosyltransferase FtsW</fullName>
        <ecNumber evidence="14">2.4.99.28</ecNumber>
    </recommendedName>
    <alternativeName>
        <fullName evidence="13">Cell division protein FtsW</fullName>
    </alternativeName>
    <alternativeName>
        <fullName evidence="10">Cell wall polymerase</fullName>
    </alternativeName>
    <alternativeName>
        <fullName evidence="9">Peptidoglycan polymerase</fullName>
    </alternativeName>
</protein>
<evidence type="ECO:0000256" key="2">
    <source>
        <dbReference type="ARBA" id="ARBA00022676"/>
    </source>
</evidence>
<sequence length="388" mass="42425">MKRSFIQLKKPKGKDNSFIFTILAFLGFGLFMIADSTVITSNTLYGEPYRFVLLQLGWIILGLVCFFVFYNFDYKKLSRTSYFLFLFNVIALIILAIVGLFPCSINLPFSPCVNGANRWLYLNPPPLPAIPFLGVIGFQPGELAKLTIILYLSVQLSKNIKEGGELFWVYMVTASLLAGLILLEPNMSTAVMVFALGTIVYFVSGAPIKPVIITVPIIIALSVMVILVSPYRRSRLMAMFSGSDDQTSSYHVKQALMALGSGGVMGVGFGQSKQKYQYLPEVASDSIFAIIGEEFGFVGTILVTIAYLYLVYKGFEIAKNAPDLLGKLIASGISSWLGIQFFINVAAMTKIIPLTGVPIPLISYGGSSMIFSLMGLGILANISKESSQ</sequence>
<evidence type="ECO:0000256" key="1">
    <source>
        <dbReference type="ARBA" id="ARBA00004141"/>
    </source>
</evidence>
<keyword evidence="6" id="KW-0573">Peptidoglycan synthesis</keyword>
<keyword evidence="17" id="KW-0131">Cell cycle</keyword>
<evidence type="ECO:0000256" key="8">
    <source>
        <dbReference type="ARBA" id="ARBA00023136"/>
    </source>
</evidence>
<dbReference type="GO" id="GO:0008360">
    <property type="term" value="P:regulation of cell shape"/>
    <property type="evidence" value="ECO:0007669"/>
    <property type="project" value="UniProtKB-KW"/>
</dbReference>
<dbReference type="GO" id="GO:0032153">
    <property type="term" value="C:cell division site"/>
    <property type="evidence" value="ECO:0007669"/>
    <property type="project" value="TreeGrafter"/>
</dbReference>
<comment type="catalytic activity">
    <reaction evidence="15">
        <text>[GlcNAc-(1-&gt;4)-Mur2Ac(oyl-L-Ala-gamma-D-Glu-L-Lys-D-Ala-D-Ala)](n)-di-trans,octa-cis-undecaprenyl diphosphate + beta-D-GlcNAc-(1-&gt;4)-Mur2Ac(oyl-L-Ala-gamma-D-Glu-L-Lys-D-Ala-D-Ala)-di-trans,octa-cis-undecaprenyl diphosphate = [GlcNAc-(1-&gt;4)-Mur2Ac(oyl-L-Ala-gamma-D-Glu-L-Lys-D-Ala-D-Ala)](n+1)-di-trans,octa-cis-undecaprenyl diphosphate + di-trans,octa-cis-undecaprenyl diphosphate + H(+)</text>
        <dbReference type="Rhea" id="RHEA:23708"/>
        <dbReference type="Rhea" id="RHEA-COMP:9602"/>
        <dbReference type="Rhea" id="RHEA-COMP:9603"/>
        <dbReference type="ChEBI" id="CHEBI:15378"/>
        <dbReference type="ChEBI" id="CHEBI:58405"/>
        <dbReference type="ChEBI" id="CHEBI:60033"/>
        <dbReference type="ChEBI" id="CHEBI:78435"/>
        <dbReference type="EC" id="2.4.99.28"/>
    </reaction>
</comment>
<dbReference type="GO" id="GO:0009252">
    <property type="term" value="P:peptidoglycan biosynthetic process"/>
    <property type="evidence" value="ECO:0007669"/>
    <property type="project" value="UniProtKB-KW"/>
</dbReference>
<feature type="transmembrane region" description="Helical" evidence="16">
    <location>
        <begin position="20"/>
        <end position="39"/>
    </location>
</feature>
<feature type="transmembrane region" description="Helical" evidence="16">
    <location>
        <begin position="324"/>
        <end position="349"/>
    </location>
</feature>
<gene>
    <name evidence="17" type="ORF">GYA37_01630</name>
</gene>
<feature type="transmembrane region" description="Helical" evidence="16">
    <location>
        <begin position="51"/>
        <end position="70"/>
    </location>
</feature>
<evidence type="ECO:0000256" key="14">
    <source>
        <dbReference type="ARBA" id="ARBA00044770"/>
    </source>
</evidence>
<dbReference type="PANTHER" id="PTHR30474">
    <property type="entry name" value="CELL CYCLE PROTEIN"/>
    <property type="match status" value="1"/>
</dbReference>
<dbReference type="InterPro" id="IPR001182">
    <property type="entry name" value="FtsW/RodA"/>
</dbReference>
<feature type="transmembrane region" description="Helical" evidence="16">
    <location>
        <begin position="166"/>
        <end position="183"/>
    </location>
</feature>
<dbReference type="GO" id="GO:0051301">
    <property type="term" value="P:cell division"/>
    <property type="evidence" value="ECO:0007669"/>
    <property type="project" value="UniProtKB-KW"/>
</dbReference>
<keyword evidence="2" id="KW-0328">Glycosyltransferase</keyword>
<evidence type="ECO:0000313" key="18">
    <source>
        <dbReference type="Proteomes" id="UP000590542"/>
    </source>
</evidence>
<evidence type="ECO:0000256" key="7">
    <source>
        <dbReference type="ARBA" id="ARBA00022989"/>
    </source>
</evidence>
<feature type="transmembrane region" description="Helical" evidence="16">
    <location>
        <begin position="287"/>
        <end position="312"/>
    </location>
</feature>
<evidence type="ECO:0000256" key="15">
    <source>
        <dbReference type="ARBA" id="ARBA00049902"/>
    </source>
</evidence>
<feature type="transmembrane region" description="Helical" evidence="16">
    <location>
        <begin position="82"/>
        <end position="109"/>
    </location>
</feature>
<keyword evidence="8 16" id="KW-0472">Membrane</keyword>
<evidence type="ECO:0000256" key="16">
    <source>
        <dbReference type="SAM" id="Phobius"/>
    </source>
</evidence>
<feature type="transmembrane region" description="Helical" evidence="16">
    <location>
        <begin position="361"/>
        <end position="382"/>
    </location>
</feature>
<evidence type="ECO:0000256" key="9">
    <source>
        <dbReference type="ARBA" id="ARBA00032370"/>
    </source>
</evidence>